<dbReference type="EMBL" id="PRLP01000023">
    <property type="protein sequence ID" value="PPC77929.1"/>
    <property type="molecule type" value="Genomic_DNA"/>
</dbReference>
<accession>A0A2S5KTS4</accession>
<protein>
    <submittedName>
        <fullName evidence="1">Phage tail protein</fullName>
    </submittedName>
</protein>
<dbReference type="GO" id="GO:0019058">
    <property type="term" value="P:viral life cycle"/>
    <property type="evidence" value="ECO:0007669"/>
    <property type="project" value="InterPro"/>
</dbReference>
<dbReference type="Proteomes" id="UP000238196">
    <property type="component" value="Unassembled WGS sequence"/>
</dbReference>
<dbReference type="SUPFAM" id="SSF64210">
    <property type="entry name" value="Head-to-tail joining protein W, gpW"/>
    <property type="match status" value="1"/>
</dbReference>
<reference evidence="1 2" key="1">
    <citation type="submission" date="2018-02" db="EMBL/GenBank/DDBJ databases">
        <title>novel marine gammaproteobacteria from coastal saline agro ecosystem.</title>
        <authorList>
            <person name="Krishnan R."/>
            <person name="Ramesh Kumar N."/>
        </authorList>
    </citation>
    <scope>NUCLEOTIDE SEQUENCE [LARGE SCALE GENOMIC DNA]</scope>
    <source>
        <strain evidence="1 2">228</strain>
    </source>
</reference>
<dbReference type="InterPro" id="IPR004174">
    <property type="entry name" value="GpW"/>
</dbReference>
<comment type="caution">
    <text evidence="1">The sequence shown here is derived from an EMBL/GenBank/DDBJ whole genome shotgun (WGS) entry which is preliminary data.</text>
</comment>
<evidence type="ECO:0000313" key="1">
    <source>
        <dbReference type="EMBL" id="PPC77929.1"/>
    </source>
</evidence>
<dbReference type="InterPro" id="IPR036626">
    <property type="entry name" value="GpW_sf"/>
</dbReference>
<gene>
    <name evidence="1" type="ORF">C4K68_07740</name>
</gene>
<sequence length="67" mass="7571">MATQQQLIEARDALHKLRTGRQAVRVQKDGRLVEYAPADRKDLEKYVQQLEQELSGGRGRRPAGVIA</sequence>
<dbReference type="AlphaFoldDB" id="A0A2S5KTS4"/>
<dbReference type="OrthoDB" id="7021092at2"/>
<name>A0A2S5KTS4_9PROT</name>
<organism evidence="1 2">
    <name type="scientific">Proteobacteria bacterium 228</name>
    <dbReference type="NCBI Taxonomy" id="2083153"/>
    <lineage>
        <taxon>Bacteria</taxon>
        <taxon>Pseudomonadati</taxon>
        <taxon>Pseudomonadota</taxon>
    </lineage>
</organism>
<proteinExistence type="predicted"/>
<dbReference type="Pfam" id="PF02831">
    <property type="entry name" value="gpW"/>
    <property type="match status" value="1"/>
</dbReference>
<evidence type="ECO:0000313" key="2">
    <source>
        <dbReference type="Proteomes" id="UP000238196"/>
    </source>
</evidence>
<dbReference type="Gene3D" id="3.30.1580.10">
    <property type="entry name" value="Head-to-tail joining protein W"/>
    <property type="match status" value="1"/>
</dbReference>